<comment type="caution">
    <text evidence="2">The sequence shown here is derived from an EMBL/GenBank/DDBJ whole genome shotgun (WGS) entry which is preliminary data.</text>
</comment>
<proteinExistence type="predicted"/>
<keyword evidence="3" id="KW-1185">Reference proteome</keyword>
<organism evidence="2 3">
    <name type="scientific">Euroglyphus maynei</name>
    <name type="common">Mayne's house dust mite</name>
    <dbReference type="NCBI Taxonomy" id="6958"/>
    <lineage>
        <taxon>Eukaryota</taxon>
        <taxon>Metazoa</taxon>
        <taxon>Ecdysozoa</taxon>
        <taxon>Arthropoda</taxon>
        <taxon>Chelicerata</taxon>
        <taxon>Arachnida</taxon>
        <taxon>Acari</taxon>
        <taxon>Acariformes</taxon>
        <taxon>Sarcoptiformes</taxon>
        <taxon>Astigmata</taxon>
        <taxon>Psoroptidia</taxon>
        <taxon>Analgoidea</taxon>
        <taxon>Pyroglyphidae</taxon>
        <taxon>Pyroglyphinae</taxon>
        <taxon>Euroglyphus</taxon>
    </lineage>
</organism>
<protein>
    <submittedName>
        <fullName evidence="2">Uncharacterized protein</fullName>
    </submittedName>
</protein>
<feature type="region of interest" description="Disordered" evidence="1">
    <location>
        <begin position="1"/>
        <end position="88"/>
    </location>
</feature>
<evidence type="ECO:0000313" key="2">
    <source>
        <dbReference type="EMBL" id="OTF78158.1"/>
    </source>
</evidence>
<gene>
    <name evidence="2" type="ORF">BLA29_013815</name>
</gene>
<dbReference type="AlphaFoldDB" id="A0A1Y3BE36"/>
<reference evidence="2 3" key="1">
    <citation type="submission" date="2017-03" db="EMBL/GenBank/DDBJ databases">
        <title>Genome Survey of Euroglyphus maynei.</title>
        <authorList>
            <person name="Arlian L.G."/>
            <person name="Morgan M.S."/>
            <person name="Rider S.D."/>
        </authorList>
    </citation>
    <scope>NUCLEOTIDE SEQUENCE [LARGE SCALE GENOMIC DNA]</scope>
    <source>
        <strain evidence="2">Arlian Lab</strain>
        <tissue evidence="2">Whole body</tissue>
    </source>
</reference>
<dbReference type="Proteomes" id="UP000194236">
    <property type="component" value="Unassembled WGS sequence"/>
</dbReference>
<dbReference type="EMBL" id="MUJZ01029207">
    <property type="protein sequence ID" value="OTF78158.1"/>
    <property type="molecule type" value="Genomic_DNA"/>
</dbReference>
<evidence type="ECO:0000313" key="3">
    <source>
        <dbReference type="Proteomes" id="UP000194236"/>
    </source>
</evidence>
<evidence type="ECO:0000256" key="1">
    <source>
        <dbReference type="SAM" id="MobiDB-lite"/>
    </source>
</evidence>
<feature type="compositionally biased region" description="Polar residues" evidence="1">
    <location>
        <begin position="8"/>
        <end position="17"/>
    </location>
</feature>
<accession>A0A1Y3BE36</accession>
<feature type="compositionally biased region" description="Basic residues" evidence="1">
    <location>
        <begin position="79"/>
        <end position="88"/>
    </location>
</feature>
<feature type="non-terminal residue" evidence="2">
    <location>
        <position position="88"/>
    </location>
</feature>
<name>A0A1Y3BE36_EURMA</name>
<feature type="compositionally biased region" description="Low complexity" evidence="1">
    <location>
        <begin position="18"/>
        <end position="29"/>
    </location>
</feature>
<sequence length="88" mass="9701">MCSDNENDSNQSVPSTSNAVNNNDVNADAVDLEKEHTTEQTLINEKSEYDFDDGDDQQQQEPQQSNRTSAESDSVAGQKRGRGRPPSK</sequence>